<dbReference type="VEuPathDB" id="MicrosporidiaDB:CWI36_0012p0090"/>
<dbReference type="SMART" id="SM00119">
    <property type="entry name" value="HECTc"/>
    <property type="match status" value="1"/>
</dbReference>
<feature type="non-terminal residue" evidence="4">
    <location>
        <position position="1"/>
    </location>
</feature>
<comment type="caution">
    <text evidence="2">Lacks conserved residue(s) required for the propagation of feature annotation.</text>
</comment>
<dbReference type="Gene3D" id="3.90.1750.10">
    <property type="entry name" value="Hect, E3 ligase catalytic domains"/>
    <property type="match status" value="1"/>
</dbReference>
<proteinExistence type="predicted"/>
<dbReference type="InterPro" id="IPR000569">
    <property type="entry name" value="HECT_dom"/>
</dbReference>
<accession>A0A4Q9KWI8</accession>
<reference evidence="4 5" key="1">
    <citation type="submission" date="2017-12" db="EMBL/GenBank/DDBJ databases">
        <authorList>
            <person name="Pombert J.-F."/>
            <person name="Haag K.L."/>
            <person name="Ebert D."/>
        </authorList>
    </citation>
    <scope>NUCLEOTIDE SEQUENCE [LARGE SCALE GENOMIC DNA]</scope>
    <source>
        <strain evidence="4">IL-BN-2</strain>
    </source>
</reference>
<feature type="domain" description="HECT" evidence="3">
    <location>
        <begin position="110"/>
        <end position="340"/>
    </location>
</feature>
<protein>
    <recommendedName>
        <fullName evidence="3">HECT domain-containing protein</fullName>
    </recommendedName>
</protein>
<dbReference type="VEuPathDB" id="MicrosporidiaDB:CWI36_1506p0030"/>
<sequence>YFYETSLEIAQDYRIQDVGSFYDVKPMTEQYFKDVEYLIPENLKKYIKIKNKPKNKFFLKSEINEYKGENKAENLKNKIGNNYLENSDKYSCEDKDEIKYLENNFQSQKYHSSNDIYEKVKNNSEDEFFKNPKNKQKNFLNDEAFFTFIGIFLAFAIENKQCIAINFSLAFYENLLNRKYNLRHIQDMHIQFSMKWLLTNKYDIYEDKYEDEDNNSIRYKNLNCNNKNVKFKNINDYEEDSKDIFDENYKNNYEEINYQNKNVKDERKKYVQSLIYERLFESKKLPYNYIRKAFFSIISYEFKEIFSCSDISQILVGTYVLSLEMIKSIVLFDNCTIPFGSIILGQINIYIEKTNGVNLLFRAVSCSNRLFLSSYDSKNKMEEILDFSLFNTEGFHKV</sequence>
<evidence type="ECO:0000259" key="3">
    <source>
        <dbReference type="PROSITE" id="PS50237"/>
    </source>
</evidence>
<gene>
    <name evidence="4" type="ORF">CWI39_2187p0020</name>
</gene>
<dbReference type="Pfam" id="PF00632">
    <property type="entry name" value="HECT"/>
    <property type="match status" value="1"/>
</dbReference>
<dbReference type="AlphaFoldDB" id="A0A4Q9KWI8"/>
<dbReference type="EMBL" id="PIXR01002187">
    <property type="protein sequence ID" value="TBT98995.1"/>
    <property type="molecule type" value="Genomic_DNA"/>
</dbReference>
<evidence type="ECO:0000313" key="4">
    <source>
        <dbReference type="EMBL" id="TBT98995.1"/>
    </source>
</evidence>
<evidence type="ECO:0000313" key="5">
    <source>
        <dbReference type="Proteomes" id="UP000293045"/>
    </source>
</evidence>
<keyword evidence="1 2" id="KW-0833">Ubl conjugation pathway</keyword>
<comment type="caution">
    <text evidence="4">The sequence shown here is derived from an EMBL/GenBank/DDBJ whole genome shotgun (WGS) entry which is preliminary data.</text>
</comment>
<dbReference type="Proteomes" id="UP000293045">
    <property type="component" value="Unassembled WGS sequence"/>
</dbReference>
<name>A0A4Q9KWI8_9MICR</name>
<dbReference type="InterPro" id="IPR035983">
    <property type="entry name" value="Hect_E3_ubiquitin_ligase"/>
</dbReference>
<evidence type="ECO:0000256" key="2">
    <source>
        <dbReference type="PROSITE-ProRule" id="PRU00104"/>
    </source>
</evidence>
<dbReference type="VEuPathDB" id="MicrosporidiaDB:CWI39_2187p0020"/>
<dbReference type="GO" id="GO:0004842">
    <property type="term" value="F:ubiquitin-protein transferase activity"/>
    <property type="evidence" value="ECO:0007669"/>
    <property type="project" value="InterPro"/>
</dbReference>
<dbReference type="SUPFAM" id="SSF56204">
    <property type="entry name" value="Hect, E3 ligase catalytic domain"/>
    <property type="match status" value="1"/>
</dbReference>
<organism evidence="4 5">
    <name type="scientific">Hamiltosporidium magnivora</name>
    <dbReference type="NCBI Taxonomy" id="148818"/>
    <lineage>
        <taxon>Eukaryota</taxon>
        <taxon>Fungi</taxon>
        <taxon>Fungi incertae sedis</taxon>
        <taxon>Microsporidia</taxon>
        <taxon>Dubosqiidae</taxon>
        <taxon>Hamiltosporidium</taxon>
    </lineage>
</organism>
<dbReference type="PROSITE" id="PS50237">
    <property type="entry name" value="HECT"/>
    <property type="match status" value="1"/>
</dbReference>
<evidence type="ECO:0000256" key="1">
    <source>
        <dbReference type="ARBA" id="ARBA00022786"/>
    </source>
</evidence>